<dbReference type="InterPro" id="IPR043168">
    <property type="entry name" value="DegV_C"/>
</dbReference>
<evidence type="ECO:0000313" key="4">
    <source>
        <dbReference type="Proteomes" id="UP000051442"/>
    </source>
</evidence>
<name>A0A0R2FNN4_9LACO</name>
<dbReference type="Proteomes" id="UP000051442">
    <property type="component" value="Unassembled WGS sequence"/>
</dbReference>
<evidence type="ECO:0000256" key="2">
    <source>
        <dbReference type="ARBA" id="ARBA00023121"/>
    </source>
</evidence>
<dbReference type="NCBIfam" id="TIGR00762">
    <property type="entry name" value="DegV"/>
    <property type="match status" value="1"/>
</dbReference>
<evidence type="ECO:0000313" key="3">
    <source>
        <dbReference type="EMBL" id="KRN26508.1"/>
    </source>
</evidence>
<proteinExistence type="predicted"/>
<accession>A0A0R2FNN4</accession>
<organism evidence="3 4">
    <name type="scientific">Secundilactobacillus similis DSM 23365 = JCM 2765</name>
    <dbReference type="NCBI Taxonomy" id="1423804"/>
    <lineage>
        <taxon>Bacteria</taxon>
        <taxon>Bacillati</taxon>
        <taxon>Bacillota</taxon>
        <taxon>Bacilli</taxon>
        <taxon>Lactobacillales</taxon>
        <taxon>Lactobacillaceae</taxon>
        <taxon>Secundilactobacillus</taxon>
    </lineage>
</organism>
<evidence type="ECO:0008006" key="5">
    <source>
        <dbReference type="Google" id="ProtNLM"/>
    </source>
</evidence>
<dbReference type="PATRIC" id="fig|1423804.4.peg.1478"/>
<dbReference type="InterPro" id="IPR003797">
    <property type="entry name" value="DegV"/>
</dbReference>
<keyword evidence="4" id="KW-1185">Reference proteome</keyword>
<dbReference type="GO" id="GO:0008289">
    <property type="term" value="F:lipid binding"/>
    <property type="evidence" value="ECO:0007669"/>
    <property type="project" value="UniProtKB-KW"/>
</dbReference>
<dbReference type="PANTHER" id="PTHR33434">
    <property type="entry name" value="DEGV DOMAIN-CONTAINING PROTEIN DR_1986-RELATED"/>
    <property type="match status" value="1"/>
</dbReference>
<dbReference type="PROSITE" id="PS51482">
    <property type="entry name" value="DEGV"/>
    <property type="match status" value="1"/>
</dbReference>
<dbReference type="Gene3D" id="3.40.50.10170">
    <property type="match status" value="1"/>
</dbReference>
<comment type="caution">
    <text evidence="3">The sequence shown here is derived from an EMBL/GenBank/DDBJ whole genome shotgun (WGS) entry which is preliminary data.</text>
</comment>
<gene>
    <name evidence="3" type="ORF">FD14_GL001370</name>
</gene>
<dbReference type="InterPro" id="IPR050270">
    <property type="entry name" value="DegV_domain_contain"/>
</dbReference>
<dbReference type="STRING" id="1423804.FD14_GL001370"/>
<dbReference type="SUPFAM" id="SSF82549">
    <property type="entry name" value="DAK1/DegV-like"/>
    <property type="match status" value="1"/>
</dbReference>
<evidence type="ECO:0000256" key="1">
    <source>
        <dbReference type="ARBA" id="ARBA00003238"/>
    </source>
</evidence>
<protein>
    <recommendedName>
        <fullName evidence="5">DegV family protein</fullName>
    </recommendedName>
</protein>
<dbReference type="EMBL" id="AYZM01000021">
    <property type="protein sequence ID" value="KRN26508.1"/>
    <property type="molecule type" value="Genomic_DNA"/>
</dbReference>
<sequence>MSIAIITDSTAYLDPDTIQQASNLFVLPVPVLWQGHTYADMVDLQPDTFFAQLAQTAEAPTTSMPSMGEIDRLLSQLTAQGFDDAIIIPMSAGISSFASVLHEFDDRDTPHVHLFDTKSTAGGNNLLVHLALSLADHDFDAPTILTALTELRDSMTIEFVVQDLRHLQKTGRINGAERLLASLFHVCPVLEMDTHETGEIRPMAKERTEKRALAHIQTDIDTTLTDSAAQKYPYRAVVFDGNYAEAKADWLSHLEATFPAMTFDSSFIGPAIGCHTGSGVLGIAWAYDWQAMTAQLLEQRTLTSAK</sequence>
<keyword evidence="2" id="KW-0446">Lipid-binding</keyword>
<comment type="function">
    <text evidence="1">May bind long-chain fatty acids, such as palmitate, and may play a role in lipid transport or fatty acid metabolism.</text>
</comment>
<dbReference type="AlphaFoldDB" id="A0A0R2FNN4"/>
<reference evidence="3 4" key="1">
    <citation type="journal article" date="2015" name="Genome Announc.">
        <title>Expanding the biotechnology potential of lactobacilli through comparative genomics of 213 strains and associated genera.</title>
        <authorList>
            <person name="Sun Z."/>
            <person name="Harris H.M."/>
            <person name="McCann A."/>
            <person name="Guo C."/>
            <person name="Argimon S."/>
            <person name="Zhang W."/>
            <person name="Yang X."/>
            <person name="Jeffery I.B."/>
            <person name="Cooney J.C."/>
            <person name="Kagawa T.F."/>
            <person name="Liu W."/>
            <person name="Song Y."/>
            <person name="Salvetti E."/>
            <person name="Wrobel A."/>
            <person name="Rasinkangas P."/>
            <person name="Parkhill J."/>
            <person name="Rea M.C."/>
            <person name="O'Sullivan O."/>
            <person name="Ritari J."/>
            <person name="Douillard F.P."/>
            <person name="Paul Ross R."/>
            <person name="Yang R."/>
            <person name="Briner A.E."/>
            <person name="Felis G.E."/>
            <person name="de Vos W.M."/>
            <person name="Barrangou R."/>
            <person name="Klaenhammer T.R."/>
            <person name="Caufield P.W."/>
            <person name="Cui Y."/>
            <person name="Zhang H."/>
            <person name="O'Toole P.W."/>
        </authorList>
    </citation>
    <scope>NUCLEOTIDE SEQUENCE [LARGE SCALE GENOMIC DNA]</scope>
    <source>
        <strain evidence="3 4">DSM 23365</strain>
    </source>
</reference>
<dbReference type="Pfam" id="PF02645">
    <property type="entry name" value="DegV"/>
    <property type="match status" value="1"/>
</dbReference>
<dbReference type="Gene3D" id="3.30.1180.10">
    <property type="match status" value="1"/>
</dbReference>
<dbReference type="PANTHER" id="PTHR33434:SF2">
    <property type="entry name" value="FATTY ACID-BINDING PROTEIN TM_1468"/>
    <property type="match status" value="1"/>
</dbReference>
<dbReference type="OrthoDB" id="9775494at2"/>
<dbReference type="RefSeq" id="WP_054736832.1">
    <property type="nucleotide sequence ID" value="NZ_AYZM01000021.1"/>
</dbReference>